<dbReference type="GeneID" id="43419642"/>
<accession>A0A7K4DNF8</accession>
<proteinExistence type="predicted"/>
<evidence type="ECO:0008006" key="3">
    <source>
        <dbReference type="Google" id="ProtNLM"/>
    </source>
</evidence>
<dbReference type="GO" id="GO:0003677">
    <property type="term" value="F:DNA binding"/>
    <property type="evidence" value="ECO:0007669"/>
    <property type="project" value="InterPro"/>
</dbReference>
<reference evidence="1 2" key="1">
    <citation type="submission" date="2020-04" db="EMBL/GenBank/DDBJ databases">
        <title>Draft genome of Methanobacterium subterraneum isolated from animal feces.</title>
        <authorList>
            <person name="Ouboter H.T."/>
            <person name="Berger S."/>
            <person name="Gungor E."/>
            <person name="Jetten M.S.M."/>
            <person name="Welte C.U."/>
        </authorList>
    </citation>
    <scope>NUCLEOTIDE SEQUENCE [LARGE SCALE GENOMIC DNA]</scope>
    <source>
        <strain evidence="1">HO_2020</strain>
    </source>
</reference>
<dbReference type="EMBL" id="JABBYL010000030">
    <property type="protein sequence ID" value="NMO09930.1"/>
    <property type="molecule type" value="Genomic_DNA"/>
</dbReference>
<gene>
    <name evidence="1" type="ORF">HG719_08840</name>
</gene>
<evidence type="ECO:0000313" key="1">
    <source>
        <dbReference type="EMBL" id="NMO09930.1"/>
    </source>
</evidence>
<sequence>MKWEQEESGKFRKSTSHMMKKFFNTQLINASMPEEIQEHMMGHKYHDPVRAAHIIHLTLKT</sequence>
<dbReference type="RefSeq" id="WP_157809473.1">
    <property type="nucleotide sequence ID" value="NZ_CP017766.1"/>
</dbReference>
<dbReference type="Proteomes" id="UP000591058">
    <property type="component" value="Unassembled WGS sequence"/>
</dbReference>
<dbReference type="OrthoDB" id="142712at2157"/>
<name>A0A7K4DNF8_9EURY</name>
<comment type="caution">
    <text evidence="1">The sequence shown here is derived from an EMBL/GenBank/DDBJ whole genome shotgun (WGS) entry which is preliminary data.</text>
</comment>
<protein>
    <recommendedName>
        <fullName evidence="3">Site-specific integrase</fullName>
    </recommendedName>
</protein>
<dbReference type="GO" id="GO:0015074">
    <property type="term" value="P:DNA integration"/>
    <property type="evidence" value="ECO:0007669"/>
    <property type="project" value="InterPro"/>
</dbReference>
<organism evidence="1 2">
    <name type="scientific">Methanobacterium subterraneum</name>
    <dbReference type="NCBI Taxonomy" id="59277"/>
    <lineage>
        <taxon>Archaea</taxon>
        <taxon>Methanobacteriati</taxon>
        <taxon>Methanobacteriota</taxon>
        <taxon>Methanomada group</taxon>
        <taxon>Methanobacteria</taxon>
        <taxon>Methanobacteriales</taxon>
        <taxon>Methanobacteriaceae</taxon>
        <taxon>Methanobacterium</taxon>
    </lineage>
</organism>
<dbReference type="InterPro" id="IPR013762">
    <property type="entry name" value="Integrase-like_cat_sf"/>
</dbReference>
<dbReference type="Gene3D" id="1.10.443.10">
    <property type="entry name" value="Intergrase catalytic core"/>
    <property type="match status" value="1"/>
</dbReference>
<evidence type="ECO:0000313" key="2">
    <source>
        <dbReference type="Proteomes" id="UP000591058"/>
    </source>
</evidence>
<dbReference type="GO" id="GO:0006310">
    <property type="term" value="P:DNA recombination"/>
    <property type="evidence" value="ECO:0007669"/>
    <property type="project" value="InterPro"/>
</dbReference>
<dbReference type="AlphaFoldDB" id="A0A7K4DNF8"/>